<dbReference type="AlphaFoldDB" id="A0A564YQS8"/>
<accession>A0A564YQS8</accession>
<feature type="non-terminal residue" evidence="2">
    <location>
        <position position="1"/>
    </location>
</feature>
<proteinExistence type="predicted"/>
<feature type="compositionally biased region" description="Polar residues" evidence="1">
    <location>
        <begin position="282"/>
        <end position="293"/>
    </location>
</feature>
<organism evidence="2 3">
    <name type="scientific">Hymenolepis diminuta</name>
    <name type="common">Rat tapeworm</name>
    <dbReference type="NCBI Taxonomy" id="6216"/>
    <lineage>
        <taxon>Eukaryota</taxon>
        <taxon>Metazoa</taxon>
        <taxon>Spiralia</taxon>
        <taxon>Lophotrochozoa</taxon>
        <taxon>Platyhelminthes</taxon>
        <taxon>Cestoda</taxon>
        <taxon>Eucestoda</taxon>
        <taxon>Cyclophyllidea</taxon>
        <taxon>Hymenolepididae</taxon>
        <taxon>Hymenolepis</taxon>
    </lineage>
</organism>
<dbReference type="PANTHER" id="PTHR34258">
    <property type="entry name" value="ARMADILLO-LIKE HELICAL DOMAIN CONTAINING PROTEIN 1"/>
    <property type="match status" value="1"/>
</dbReference>
<dbReference type="Proteomes" id="UP000321570">
    <property type="component" value="Unassembled WGS sequence"/>
</dbReference>
<evidence type="ECO:0000313" key="3">
    <source>
        <dbReference type="Proteomes" id="UP000321570"/>
    </source>
</evidence>
<evidence type="ECO:0000256" key="1">
    <source>
        <dbReference type="SAM" id="MobiDB-lite"/>
    </source>
</evidence>
<gene>
    <name evidence="2" type="ORF">WMSIL1_LOCUS8251</name>
</gene>
<dbReference type="PANTHER" id="PTHR34258:SF1">
    <property type="entry name" value="ARMADILLO-LIKE HELICAL DOMAIN CONTAINING PROTEIN 1"/>
    <property type="match status" value="1"/>
</dbReference>
<reference evidence="2 3" key="1">
    <citation type="submission" date="2019-07" db="EMBL/GenBank/DDBJ databases">
        <authorList>
            <person name="Jastrzebski P J."/>
            <person name="Paukszto L."/>
            <person name="Jastrzebski P J."/>
        </authorList>
    </citation>
    <scope>NUCLEOTIDE SEQUENCE [LARGE SCALE GENOMIC DNA]</scope>
    <source>
        <strain evidence="2 3">WMS-il1</strain>
    </source>
</reference>
<feature type="region of interest" description="Disordered" evidence="1">
    <location>
        <begin position="282"/>
        <end position="336"/>
    </location>
</feature>
<name>A0A564YQS8_HYMDI</name>
<protein>
    <submittedName>
        <fullName evidence="2">Uncharacterized protein</fullName>
    </submittedName>
</protein>
<dbReference type="InterPro" id="IPR011989">
    <property type="entry name" value="ARM-like"/>
</dbReference>
<evidence type="ECO:0000313" key="2">
    <source>
        <dbReference type="EMBL" id="VUZ49038.1"/>
    </source>
</evidence>
<dbReference type="SUPFAM" id="SSF48371">
    <property type="entry name" value="ARM repeat"/>
    <property type="match status" value="1"/>
</dbReference>
<dbReference type="InterPro" id="IPR016024">
    <property type="entry name" value="ARM-type_fold"/>
</dbReference>
<dbReference type="Pfam" id="PF17741">
    <property type="entry name" value="DUF5578"/>
    <property type="match status" value="1"/>
</dbReference>
<dbReference type="EMBL" id="CABIJS010000322">
    <property type="protein sequence ID" value="VUZ49038.1"/>
    <property type="molecule type" value="Genomic_DNA"/>
</dbReference>
<dbReference type="InterPro" id="IPR041090">
    <property type="entry name" value="DUF5578"/>
</dbReference>
<keyword evidence="3" id="KW-1185">Reference proteome</keyword>
<sequence length="458" mass="50803">RYSSGICLTEQLKVLYLFLSAASSQNYLNEFLENGGFLCLQELCVLPNAKEIDKYWALRVLSCIANGGTGFKETICECYGIRSVAQCMATSCSEQTQAAARDLLEQLAEGNPRFRDHVYKALVAVLLCDSPKAQQFALQSIRILQTGNPVANRALIDLICRILESLYFPVQAAALELLRTLMSCDIADDILKALVELLHPQREIELSKLFKQSANVLLEGSSSIISSDEEREDELFSIAGGHRHEISIRDDEIKGTEQDREDTMTANTAFTENSQLMVAQPTQSIHSSVTYQPGNVGAKTVTSHQRPRRKGKYGSSSGQRASEKEQEASDPDDQVMVPPIPVFVQQASAARCIAVLIEDSVDVTKRLLKFGALSGLLYAMGNLEYSDSQRQASRAVKILSMKYPQISSIVEEVMGRVLFDEFYNKTDQFYLYMTPLQADLLVSSKTKFAGIDEINLEG</sequence>
<dbReference type="Gene3D" id="1.25.10.10">
    <property type="entry name" value="Leucine-rich Repeat Variant"/>
    <property type="match status" value="1"/>
</dbReference>